<evidence type="ECO:0000313" key="3">
    <source>
        <dbReference type="Proteomes" id="UP000887572"/>
    </source>
</evidence>
<keyword evidence="1" id="KW-1133">Transmembrane helix</keyword>
<keyword evidence="1" id="KW-0812">Transmembrane</keyword>
<dbReference type="PANTHER" id="PTHR33748:SF5">
    <property type="entry name" value="GROUND-LIKE DOMAIN-CONTAINING PROTEIN"/>
    <property type="match status" value="1"/>
</dbReference>
<keyword evidence="3" id="KW-1185">Reference proteome</keyword>
<dbReference type="GO" id="GO:0005892">
    <property type="term" value="C:acetylcholine-gated channel complex"/>
    <property type="evidence" value="ECO:0007669"/>
    <property type="project" value="InterPro"/>
</dbReference>
<dbReference type="WBParaSite" id="Gr19_v10_g1029.t1">
    <property type="protein sequence ID" value="Gr19_v10_g1029.t1"/>
    <property type="gene ID" value="Gr19_v10_g1029"/>
</dbReference>
<evidence type="ECO:0000256" key="1">
    <source>
        <dbReference type="SAM" id="Phobius"/>
    </source>
</evidence>
<evidence type="ECO:0000313" key="4">
    <source>
        <dbReference type="WBParaSite" id="Gr19_v10_g1029.t1"/>
    </source>
</evidence>
<dbReference type="Pfam" id="PF17175">
    <property type="entry name" value="MOLO1"/>
    <property type="match status" value="1"/>
</dbReference>
<dbReference type="InterPro" id="IPR033438">
    <property type="entry name" value="MOLO1"/>
</dbReference>
<feature type="transmembrane region" description="Helical" evidence="1">
    <location>
        <begin position="214"/>
        <end position="235"/>
    </location>
</feature>
<keyword evidence="2" id="KW-0732">Signal</keyword>
<sequence length="262" mass="29312">MLTNCLIIIFIVLSTATTVATKCGGIDRAALVCDPDTLLDPGPDGTPGILLLDAASRHIQANTECICDIAAESEGNAFGLCQQNPPMGFVVTVAVLGKMEVTDDQRRRYRNGAHLPAIFANELRNRLQRGQCADDVLIVLAVNDSSYGPMGSNKTGRRIPSERVADSAKNVFPRRKHRRLTVHARRVREKDGGWWDTNFWPMFPQALRQSELRWFWLLFVLFLLLLLLLLGVFIATRLLRNKKRNSAGYRRGQPTNKKSGKK</sequence>
<keyword evidence="1" id="KW-0472">Membrane</keyword>
<reference evidence="4" key="1">
    <citation type="submission" date="2022-11" db="UniProtKB">
        <authorList>
            <consortium name="WormBaseParasite"/>
        </authorList>
    </citation>
    <scope>IDENTIFICATION</scope>
</reference>
<organism evidence="3 4">
    <name type="scientific">Globodera rostochiensis</name>
    <name type="common">Golden nematode worm</name>
    <name type="synonym">Heterodera rostochiensis</name>
    <dbReference type="NCBI Taxonomy" id="31243"/>
    <lineage>
        <taxon>Eukaryota</taxon>
        <taxon>Metazoa</taxon>
        <taxon>Ecdysozoa</taxon>
        <taxon>Nematoda</taxon>
        <taxon>Chromadorea</taxon>
        <taxon>Rhabditida</taxon>
        <taxon>Tylenchina</taxon>
        <taxon>Tylenchomorpha</taxon>
        <taxon>Tylenchoidea</taxon>
        <taxon>Heteroderidae</taxon>
        <taxon>Heteroderinae</taxon>
        <taxon>Globodera</taxon>
    </lineage>
</organism>
<dbReference type="AlphaFoldDB" id="A0A914GTL4"/>
<name>A0A914GTL4_GLORO</name>
<accession>A0A914GTL4</accession>
<evidence type="ECO:0000256" key="2">
    <source>
        <dbReference type="SAM" id="SignalP"/>
    </source>
</evidence>
<dbReference type="Proteomes" id="UP000887572">
    <property type="component" value="Unplaced"/>
</dbReference>
<protein>
    <submittedName>
        <fullName evidence="4">Uncharacterized protein</fullName>
    </submittedName>
</protein>
<feature type="chain" id="PRO_5037548345" evidence="2">
    <location>
        <begin position="21"/>
        <end position="262"/>
    </location>
</feature>
<feature type="signal peptide" evidence="2">
    <location>
        <begin position="1"/>
        <end position="20"/>
    </location>
</feature>
<dbReference type="PANTHER" id="PTHR33748">
    <property type="entry name" value="PROTEIN CBG04600"/>
    <property type="match status" value="1"/>
</dbReference>
<proteinExistence type="predicted"/>